<dbReference type="Gene3D" id="2.60.120.590">
    <property type="entry name" value="Alpha-ketoglutarate-dependent dioxygenase AlkB-like"/>
    <property type="match status" value="1"/>
</dbReference>
<dbReference type="OrthoDB" id="2163491at2759"/>
<accession>A0A9N9LKE4</accession>
<evidence type="ECO:0000259" key="3">
    <source>
        <dbReference type="Pfam" id="PF13532"/>
    </source>
</evidence>
<feature type="binding site" evidence="1">
    <location>
        <position position="747"/>
    </location>
    <ligand>
        <name>2-oxoglutarate</name>
        <dbReference type="ChEBI" id="CHEBI:16810"/>
    </ligand>
</feature>
<dbReference type="InterPro" id="IPR027450">
    <property type="entry name" value="AlkB-like"/>
</dbReference>
<feature type="region of interest" description="Disordered" evidence="2">
    <location>
        <begin position="1"/>
        <end position="109"/>
    </location>
</feature>
<dbReference type="EMBL" id="CAJVRM010000108">
    <property type="protein sequence ID" value="CAG8974532.1"/>
    <property type="molecule type" value="Genomic_DNA"/>
</dbReference>
<organism evidence="4 5">
    <name type="scientific">Hymenoscyphus albidus</name>
    <dbReference type="NCBI Taxonomy" id="595503"/>
    <lineage>
        <taxon>Eukaryota</taxon>
        <taxon>Fungi</taxon>
        <taxon>Dikarya</taxon>
        <taxon>Ascomycota</taxon>
        <taxon>Pezizomycotina</taxon>
        <taxon>Leotiomycetes</taxon>
        <taxon>Helotiales</taxon>
        <taxon>Helotiaceae</taxon>
        <taxon>Hymenoscyphus</taxon>
    </lineage>
</organism>
<reference evidence="4" key="1">
    <citation type="submission" date="2021-07" db="EMBL/GenBank/DDBJ databases">
        <authorList>
            <person name="Durling M."/>
        </authorList>
    </citation>
    <scope>NUCLEOTIDE SEQUENCE</scope>
</reference>
<name>A0A9N9LKE4_9HELO</name>
<dbReference type="PANTHER" id="PTHR31573">
    <property type="entry name" value="ALPHA-KETOGLUTARATE-DEPENDENT DIOXYGENASE ALKB HOMOLOG 2"/>
    <property type="match status" value="1"/>
</dbReference>
<dbReference type="Gene3D" id="2.30.280.10">
    <property type="entry name" value="SRA-YDG"/>
    <property type="match status" value="1"/>
</dbReference>
<evidence type="ECO:0000256" key="2">
    <source>
        <dbReference type="SAM" id="MobiDB-lite"/>
    </source>
</evidence>
<feature type="compositionally biased region" description="Low complexity" evidence="2">
    <location>
        <begin position="80"/>
        <end position="94"/>
    </location>
</feature>
<dbReference type="GO" id="GO:0051747">
    <property type="term" value="F:cytosine C-5 DNA demethylase activity"/>
    <property type="evidence" value="ECO:0007669"/>
    <property type="project" value="TreeGrafter"/>
</dbReference>
<dbReference type="InterPro" id="IPR036987">
    <property type="entry name" value="SRA-YDG_sf"/>
</dbReference>
<feature type="binding site" evidence="1">
    <location>
        <position position="668"/>
    </location>
    <ligand>
        <name>2-oxoglutarate</name>
        <dbReference type="ChEBI" id="CHEBI:16810"/>
    </ligand>
</feature>
<dbReference type="Proteomes" id="UP000701801">
    <property type="component" value="Unassembled WGS sequence"/>
</dbReference>
<dbReference type="InterPro" id="IPR032852">
    <property type="entry name" value="ALKBH2"/>
</dbReference>
<feature type="binding site" evidence="1">
    <location>
        <position position="677"/>
    </location>
    <ligand>
        <name>2-oxoglutarate</name>
        <dbReference type="ChEBI" id="CHEBI:16810"/>
    </ligand>
</feature>
<sequence length="861" mass="96049">MDPNKPPVKKQKLNELGFIGQPATEESPVPDTTPRKRRSGTAQVDYTEPPTSPTSAPVEKSTDSSFEVSSEPVKQAGPRKSAPQKKGPASSAKKSASKRKAVEAPSPQNTTLEQYFTKKVDDVVVAVDNKPMDYEDFKEVKQQKAIQAEDQDEEIDDTKLGKVVKAYLLSREYLSKPAPVGQPEAWAHVRQALCDTYKAFQALQGGTYRTAGKACGLLVNTMVGDRDYFDEDVIITTCGGGRSKVGDKMIQNSDQKPDDNFAKCWMASMESNTAVIVIAGKLSLNSSPFNFINNLLGQCNKISPCKLPYAFNVLGWYQITNVWTELRNKFKTWCVRLERVNLEQQPWYMPEGNDYKPKPYTTISSSQTCTDVLGEKGCGQTYEAIFSIGWLCLNPSCKRFFKHPNYNGDGTLTYASDFLEKRTPFTGEDPGPVVPPLPESEDLIQSSSWGTEKAYLKGIVCPRCRCCSRRLEWAEWACENPRCDFTYRLNQPVIPAALAISDTTIGDPANLRYHVDDQVIKSKPMTLGPNYIYYAYELPFPIDGGGYGRVYHIKSNGNINKAADGPNQMFEEMQSEDFGLKRNPVRNAGKDIEVVTRHYSANYGAPYKFGVLQGTSKPFSEAPPTTLKALKRVQWMCEELFKKEGNVEDHKSSPSQLKEFNEVLNVGYFETCRMGYHDDGESTLGPTVASLSFGASATMSFRPKNKSKIPGCKSSGKSHKGDILRIILQHGDIMVMDGSDVQVHYEHKVESHGRLRYAMTCRHIKIDTIEYDPKVLKGLPKKEARAKANELRETAAKAALMPEGHERFDYDGNEVVPEPEEAQDSKAYIKHCLDKIKARVTAGDISKETAIALVNEFMESL</sequence>
<dbReference type="AlphaFoldDB" id="A0A9N9LKE4"/>
<dbReference type="GO" id="GO:0008198">
    <property type="term" value="F:ferrous iron binding"/>
    <property type="evidence" value="ECO:0007669"/>
    <property type="project" value="TreeGrafter"/>
</dbReference>
<dbReference type="PANTHER" id="PTHR31573:SF4">
    <property type="entry name" value="FE2OG DIOXYGENASE DOMAIN-CONTAINING PROTEIN"/>
    <property type="match status" value="1"/>
</dbReference>
<evidence type="ECO:0000256" key="1">
    <source>
        <dbReference type="PIRSR" id="PIRSR632852-1"/>
    </source>
</evidence>
<dbReference type="GO" id="GO:0035516">
    <property type="term" value="F:broad specificity oxidative DNA demethylase activity"/>
    <property type="evidence" value="ECO:0007669"/>
    <property type="project" value="TreeGrafter"/>
</dbReference>
<keyword evidence="5" id="KW-1185">Reference proteome</keyword>
<protein>
    <recommendedName>
        <fullName evidence="3">Alpha-ketoglutarate-dependent dioxygenase AlkB-like domain-containing protein</fullName>
    </recommendedName>
</protein>
<dbReference type="Pfam" id="PF13532">
    <property type="entry name" value="2OG-FeII_Oxy_2"/>
    <property type="match status" value="1"/>
</dbReference>
<comment type="caution">
    <text evidence="4">The sequence shown here is derived from an EMBL/GenBank/DDBJ whole genome shotgun (WGS) entry which is preliminary data.</text>
</comment>
<gene>
    <name evidence="4" type="ORF">HYALB_00005804</name>
</gene>
<dbReference type="GO" id="GO:0006307">
    <property type="term" value="P:DNA alkylation repair"/>
    <property type="evidence" value="ECO:0007669"/>
    <property type="project" value="TreeGrafter"/>
</dbReference>
<dbReference type="SUPFAM" id="SSF51197">
    <property type="entry name" value="Clavaminate synthase-like"/>
    <property type="match status" value="1"/>
</dbReference>
<feature type="domain" description="Alpha-ketoglutarate-dependent dioxygenase AlkB-like" evidence="3">
    <location>
        <begin position="613"/>
        <end position="752"/>
    </location>
</feature>
<proteinExistence type="predicted"/>
<evidence type="ECO:0000313" key="4">
    <source>
        <dbReference type="EMBL" id="CAG8974532.1"/>
    </source>
</evidence>
<dbReference type="InterPro" id="IPR037151">
    <property type="entry name" value="AlkB-like_sf"/>
</dbReference>
<evidence type="ECO:0000313" key="5">
    <source>
        <dbReference type="Proteomes" id="UP000701801"/>
    </source>
</evidence>